<dbReference type="PANTHER" id="PTHR21621">
    <property type="entry name" value="RIBOSOMAL PROTEIN S6 MODIFICATION PROTEIN"/>
    <property type="match status" value="1"/>
</dbReference>
<dbReference type="Proteomes" id="UP000242469">
    <property type="component" value="Unassembled WGS sequence"/>
</dbReference>
<accession>A0A1H3YMP6</accession>
<organism evidence="4 5">
    <name type="scientific">Marinobacterium iners DSM 11526</name>
    <dbReference type="NCBI Taxonomy" id="1122198"/>
    <lineage>
        <taxon>Bacteria</taxon>
        <taxon>Pseudomonadati</taxon>
        <taxon>Pseudomonadota</taxon>
        <taxon>Gammaproteobacteria</taxon>
        <taxon>Oceanospirillales</taxon>
        <taxon>Oceanospirillaceae</taxon>
        <taxon>Marinobacterium</taxon>
    </lineage>
</organism>
<gene>
    <name evidence="4" type="ORF">SAMN02745729_101533</name>
</gene>
<proteinExistence type="predicted"/>
<dbReference type="GO" id="GO:0009432">
    <property type="term" value="P:SOS response"/>
    <property type="evidence" value="ECO:0007669"/>
    <property type="project" value="TreeGrafter"/>
</dbReference>
<dbReference type="RefSeq" id="WP_091822618.1">
    <property type="nucleotide sequence ID" value="NZ_FNRJ01000001.1"/>
</dbReference>
<dbReference type="STRING" id="1122198.SAMN02745729_101533"/>
<sequence length="345" mass="37651">MGWWGDWISPRRMNRLGILNMNKRNIDYISRYNDRSAYPLVDNKLLTKQTVAEYGVATPALLQVVREQHEIGHFMERVKGFDGFAIKPAKGSGGKGILVIGSHEGERFIKASGMEISLQEIERHLSNILAGLYSLGGAPDVAIVEALVRSEPGLARHSFQGVPDIRIIVFQGYPVMAMLRLATRASDGKANLHQGAVGVGLDLANGRARNAVQFDRPLTLHPDTGLELNSIEIESWQYLLNMASSCYEATGLGYMGVDLVVDALRGPLLLELNARPGLAIQIANGKGLLPRLQAVEALRRPHLTPEARVEWAMQQAGAKPGDIDPAPLCLVNSILSEQQRTPADG</sequence>
<evidence type="ECO:0000256" key="2">
    <source>
        <dbReference type="PROSITE-ProRule" id="PRU00409"/>
    </source>
</evidence>
<dbReference type="GO" id="GO:0005737">
    <property type="term" value="C:cytoplasm"/>
    <property type="evidence" value="ECO:0007669"/>
    <property type="project" value="TreeGrafter"/>
</dbReference>
<dbReference type="InterPro" id="IPR011758">
    <property type="entry name" value="RimK-rel_E_lig"/>
</dbReference>
<evidence type="ECO:0000256" key="1">
    <source>
        <dbReference type="ARBA" id="ARBA00023211"/>
    </source>
</evidence>
<keyword evidence="4" id="KW-0436">Ligase</keyword>
<name>A0A1H3YMP6_9GAMM</name>
<dbReference type="InterPro" id="IPR039523">
    <property type="entry name" value="RimK-rel_E_lig_ATP-grasp"/>
</dbReference>
<dbReference type="GO" id="GO:0005524">
    <property type="term" value="F:ATP binding"/>
    <property type="evidence" value="ECO:0007669"/>
    <property type="project" value="UniProtKB-UniRule"/>
</dbReference>
<dbReference type="OrthoDB" id="336227at2"/>
<dbReference type="PANTHER" id="PTHR21621:SF0">
    <property type="entry name" value="BETA-CITRYLGLUTAMATE SYNTHASE B-RELATED"/>
    <property type="match status" value="1"/>
</dbReference>
<evidence type="ECO:0000313" key="4">
    <source>
        <dbReference type="EMBL" id="SEA12773.1"/>
    </source>
</evidence>
<reference evidence="5" key="1">
    <citation type="submission" date="2016-10" db="EMBL/GenBank/DDBJ databases">
        <authorList>
            <person name="Varghese N."/>
            <person name="Submissions S."/>
        </authorList>
    </citation>
    <scope>NUCLEOTIDE SEQUENCE [LARGE SCALE GENOMIC DNA]</scope>
    <source>
        <strain evidence="5">DSM 11526</strain>
    </source>
</reference>
<keyword evidence="5" id="KW-1185">Reference proteome</keyword>
<dbReference type="Gene3D" id="3.30.470.20">
    <property type="entry name" value="ATP-grasp fold, B domain"/>
    <property type="match status" value="1"/>
</dbReference>
<dbReference type="GO" id="GO:0018169">
    <property type="term" value="F:ribosomal S6-glutamic acid ligase activity"/>
    <property type="evidence" value="ECO:0007669"/>
    <property type="project" value="TreeGrafter"/>
</dbReference>
<keyword evidence="2" id="KW-0547">Nucleotide-binding</keyword>
<evidence type="ECO:0000313" key="5">
    <source>
        <dbReference type="Proteomes" id="UP000242469"/>
    </source>
</evidence>
<dbReference type="PROSITE" id="PS50975">
    <property type="entry name" value="ATP_GRASP"/>
    <property type="match status" value="1"/>
</dbReference>
<keyword evidence="1" id="KW-0464">Manganese</keyword>
<keyword evidence="2" id="KW-0067">ATP-binding</keyword>
<dbReference type="EMBL" id="FNRJ01000001">
    <property type="protein sequence ID" value="SEA12773.1"/>
    <property type="molecule type" value="Genomic_DNA"/>
</dbReference>
<feature type="domain" description="ATP-grasp" evidence="3">
    <location>
        <begin position="48"/>
        <end position="299"/>
    </location>
</feature>
<dbReference type="NCBIfam" id="TIGR02291">
    <property type="entry name" value="rimK_rel_E_lig"/>
    <property type="match status" value="1"/>
</dbReference>
<dbReference type="AlphaFoldDB" id="A0A1H3YMP6"/>
<evidence type="ECO:0000259" key="3">
    <source>
        <dbReference type="PROSITE" id="PS50975"/>
    </source>
</evidence>
<dbReference type="SUPFAM" id="SSF56059">
    <property type="entry name" value="Glutathione synthetase ATP-binding domain-like"/>
    <property type="match status" value="1"/>
</dbReference>
<dbReference type="GO" id="GO:0046872">
    <property type="term" value="F:metal ion binding"/>
    <property type="evidence" value="ECO:0007669"/>
    <property type="project" value="InterPro"/>
</dbReference>
<protein>
    <submittedName>
        <fullName evidence="4">Alpha-L-glutamate ligase-related protein</fullName>
    </submittedName>
</protein>
<dbReference type="Pfam" id="PF14397">
    <property type="entry name" value="ATPgrasp_ST"/>
    <property type="match status" value="1"/>
</dbReference>
<dbReference type="InterPro" id="IPR011761">
    <property type="entry name" value="ATP-grasp"/>
</dbReference>